<dbReference type="AlphaFoldDB" id="A0A8J5WPR4"/>
<name>A0A8J5WPR4_ZIZPA</name>
<dbReference type="EMBL" id="JAAALK010000080">
    <property type="protein sequence ID" value="KAG8092646.1"/>
    <property type="molecule type" value="Genomic_DNA"/>
</dbReference>
<dbReference type="Pfam" id="PF00294">
    <property type="entry name" value="PfkB"/>
    <property type="match status" value="1"/>
</dbReference>
<sequence>MALASSRPLHRISAPPLSSPSSSSLPLARRRAARPRGCIRFAMRWEGRGVVVARALLGGFEDVGTSESDDEEDAHGALRSYEGEDLSLELHAPSSGPERWDILGLGQAMVDFSGMVDDEFLERLGIEKGTRKVINHEERGQVLRAMDGCSYKAAAGGSLSNSLVALSRLGSSRSTSYPELRIAMAASVGSDPLGSFYRAKLRRANVHFLSKPIKDGTTGTVIVLTTPDAQRTMLAYQGTSSTLSYDSDLASIVSKSNVLIVEGYLFELPHTIKAIKQACEDAHKNGTLIAVTASDVSCIKRCYNDFWDIVANYADILFANANEARAFCELSSTESPMSAARYLSHSVPLVSVTDGVHGSYIGVKGEAVYIPPSPCIPVDTCGAGDAYASGILYGIIRGSSDLKGISLLASRVAAVVVGQQEETRRLFPRSHACSTSVSSVPESGSGGRLAFSGGQPQVAAGMVVATEEMAVYCFDALVAHYSGDQPPPPAFEEGIHPLFVTWKKSTNGSEPRLRGCIGTLEARQIVTGFREYALTSALRDRRFPPIQSKELPYLECTISILTEYETALNHLDWEVGKHGLIIEFTDPDYNMRHTATYLPEVAAHEGWTHLETIDSLMRKAGYDGTITESLRKTIRVTRYQSTLYIMHYGEYAAYVKKNRGAAPAINGAPVANGFKPGH</sequence>
<dbReference type="InterPro" id="IPR002173">
    <property type="entry name" value="Carboh/pur_kinase_PfkB_CS"/>
</dbReference>
<dbReference type="CDD" id="cd01168">
    <property type="entry name" value="adenosine_kinase"/>
    <property type="match status" value="1"/>
</dbReference>
<proteinExistence type="predicted"/>
<dbReference type="GO" id="GO:0016301">
    <property type="term" value="F:kinase activity"/>
    <property type="evidence" value="ECO:0007669"/>
    <property type="project" value="InterPro"/>
</dbReference>
<dbReference type="FunFam" id="3.30.700.20:FF:000001">
    <property type="entry name" value="AMME syndrome candidate gene 1"/>
    <property type="match status" value="1"/>
</dbReference>
<evidence type="ECO:0000259" key="2">
    <source>
        <dbReference type="PROSITE" id="PS51112"/>
    </source>
</evidence>
<dbReference type="Pfam" id="PF01871">
    <property type="entry name" value="AMMECR1"/>
    <property type="match status" value="1"/>
</dbReference>
<dbReference type="OrthoDB" id="415590at2759"/>
<evidence type="ECO:0000256" key="1">
    <source>
        <dbReference type="SAM" id="MobiDB-lite"/>
    </source>
</evidence>
<comment type="caution">
    <text evidence="3">The sequence shown here is derived from an EMBL/GenBank/DDBJ whole genome shotgun (WGS) entry which is preliminary data.</text>
</comment>
<reference evidence="3" key="2">
    <citation type="submission" date="2021-02" db="EMBL/GenBank/DDBJ databases">
        <authorList>
            <person name="Kimball J.A."/>
            <person name="Haas M.W."/>
            <person name="Macchietto M."/>
            <person name="Kono T."/>
            <person name="Duquette J."/>
            <person name="Shao M."/>
        </authorList>
    </citation>
    <scope>NUCLEOTIDE SEQUENCE</scope>
    <source>
        <tissue evidence="3">Fresh leaf tissue</tissue>
    </source>
</reference>
<evidence type="ECO:0000313" key="3">
    <source>
        <dbReference type="EMBL" id="KAG8092646.1"/>
    </source>
</evidence>
<gene>
    <name evidence="3" type="ORF">GUJ93_ZPchr0012g21571</name>
</gene>
<feature type="compositionally biased region" description="Low complexity" evidence="1">
    <location>
        <begin position="13"/>
        <end position="27"/>
    </location>
</feature>
<dbReference type="PROSITE" id="PS51112">
    <property type="entry name" value="AMMECR1"/>
    <property type="match status" value="1"/>
</dbReference>
<keyword evidence="4" id="KW-1185">Reference proteome</keyword>
<dbReference type="InterPro" id="IPR002733">
    <property type="entry name" value="AMMECR1_domain"/>
</dbReference>
<dbReference type="InterPro" id="IPR023473">
    <property type="entry name" value="AMMECR1"/>
</dbReference>
<dbReference type="PANTHER" id="PTHR13016:SF0">
    <property type="entry name" value="AMME SYNDROME CANDIDATE GENE 1 PROTEIN"/>
    <property type="match status" value="1"/>
</dbReference>
<feature type="domain" description="AMMECR1" evidence="2">
    <location>
        <begin position="458"/>
        <end position="655"/>
    </location>
</feature>
<dbReference type="InterPro" id="IPR011611">
    <property type="entry name" value="PfkB_dom"/>
</dbReference>
<dbReference type="Proteomes" id="UP000729402">
    <property type="component" value="Unassembled WGS sequence"/>
</dbReference>
<organism evidence="3 4">
    <name type="scientific">Zizania palustris</name>
    <name type="common">Northern wild rice</name>
    <dbReference type="NCBI Taxonomy" id="103762"/>
    <lineage>
        <taxon>Eukaryota</taxon>
        <taxon>Viridiplantae</taxon>
        <taxon>Streptophyta</taxon>
        <taxon>Embryophyta</taxon>
        <taxon>Tracheophyta</taxon>
        <taxon>Spermatophyta</taxon>
        <taxon>Magnoliopsida</taxon>
        <taxon>Liliopsida</taxon>
        <taxon>Poales</taxon>
        <taxon>Poaceae</taxon>
        <taxon>BOP clade</taxon>
        <taxon>Oryzoideae</taxon>
        <taxon>Oryzeae</taxon>
        <taxon>Zizaniinae</taxon>
        <taxon>Zizania</taxon>
    </lineage>
</organism>
<dbReference type="PANTHER" id="PTHR13016">
    <property type="entry name" value="AMMECR1 HOMOLOG"/>
    <property type="match status" value="1"/>
</dbReference>
<feature type="region of interest" description="Disordered" evidence="1">
    <location>
        <begin position="1"/>
        <end position="29"/>
    </location>
</feature>
<evidence type="ECO:0000313" key="4">
    <source>
        <dbReference type="Proteomes" id="UP000729402"/>
    </source>
</evidence>
<accession>A0A8J5WPR4</accession>
<reference evidence="3" key="1">
    <citation type="journal article" date="2021" name="bioRxiv">
        <title>Whole Genome Assembly and Annotation of Northern Wild Rice, Zizania palustris L., Supports a Whole Genome Duplication in the Zizania Genus.</title>
        <authorList>
            <person name="Haas M."/>
            <person name="Kono T."/>
            <person name="Macchietto M."/>
            <person name="Millas R."/>
            <person name="McGilp L."/>
            <person name="Shao M."/>
            <person name="Duquette J."/>
            <person name="Hirsch C.N."/>
            <person name="Kimball J."/>
        </authorList>
    </citation>
    <scope>NUCLEOTIDE SEQUENCE</scope>
    <source>
        <tissue evidence="3">Fresh leaf tissue</tissue>
    </source>
</reference>
<dbReference type="FunFam" id="3.40.1190.20:FF:000025">
    <property type="entry name" value="Putative sugar kinase slr0537"/>
    <property type="match status" value="1"/>
</dbReference>
<protein>
    <recommendedName>
        <fullName evidence="2">AMMECR1 domain-containing protein</fullName>
    </recommendedName>
</protein>
<dbReference type="PROSITE" id="PS00584">
    <property type="entry name" value="PFKB_KINASES_2"/>
    <property type="match status" value="1"/>
</dbReference>
<dbReference type="NCBIfam" id="TIGR00296">
    <property type="entry name" value="TIGR00296 family protein"/>
    <property type="match status" value="1"/>
</dbReference>